<sequence length="74" mass="7973">MEFGASVVDGVWGYGSDGGGRSSKRTVELDGFEEDGGVGYLWEYDLCINRYGVCNYGGSWGFTSTVMVTVVRIG</sequence>
<keyword evidence="2" id="KW-1185">Reference proteome</keyword>
<dbReference type="EnsemblPlants" id="evm.model.02.481">
    <property type="protein sequence ID" value="cds.evm.model.02.481"/>
    <property type="gene ID" value="evm.TU.02.481"/>
</dbReference>
<accession>A0A803P1A0</accession>
<reference evidence="1" key="2">
    <citation type="submission" date="2021-03" db="UniProtKB">
        <authorList>
            <consortium name="EnsemblPlants"/>
        </authorList>
    </citation>
    <scope>IDENTIFICATION</scope>
</reference>
<dbReference type="Gramene" id="evm.model.02.481">
    <property type="protein sequence ID" value="cds.evm.model.02.481"/>
    <property type="gene ID" value="evm.TU.02.481"/>
</dbReference>
<organism evidence="1 2">
    <name type="scientific">Cannabis sativa</name>
    <name type="common">Hemp</name>
    <name type="synonym">Marijuana</name>
    <dbReference type="NCBI Taxonomy" id="3483"/>
    <lineage>
        <taxon>Eukaryota</taxon>
        <taxon>Viridiplantae</taxon>
        <taxon>Streptophyta</taxon>
        <taxon>Embryophyta</taxon>
        <taxon>Tracheophyta</taxon>
        <taxon>Spermatophyta</taxon>
        <taxon>Magnoliopsida</taxon>
        <taxon>eudicotyledons</taxon>
        <taxon>Gunneridae</taxon>
        <taxon>Pentapetalae</taxon>
        <taxon>rosids</taxon>
        <taxon>fabids</taxon>
        <taxon>Rosales</taxon>
        <taxon>Cannabaceae</taxon>
        <taxon>Cannabis</taxon>
    </lineage>
</organism>
<proteinExistence type="predicted"/>
<protein>
    <submittedName>
        <fullName evidence="1">Uncharacterized protein</fullName>
    </submittedName>
</protein>
<dbReference type="AlphaFoldDB" id="A0A803P1A0"/>
<dbReference type="Proteomes" id="UP000596661">
    <property type="component" value="Chromosome 2"/>
</dbReference>
<dbReference type="EMBL" id="UZAU01000112">
    <property type="status" value="NOT_ANNOTATED_CDS"/>
    <property type="molecule type" value="Genomic_DNA"/>
</dbReference>
<name>A0A803P1A0_CANSA</name>
<evidence type="ECO:0000313" key="2">
    <source>
        <dbReference type="Proteomes" id="UP000596661"/>
    </source>
</evidence>
<evidence type="ECO:0000313" key="1">
    <source>
        <dbReference type="EnsemblPlants" id="cds.evm.model.02.481"/>
    </source>
</evidence>
<reference evidence="1" key="1">
    <citation type="submission" date="2018-11" db="EMBL/GenBank/DDBJ databases">
        <authorList>
            <person name="Grassa J C."/>
        </authorList>
    </citation>
    <scope>NUCLEOTIDE SEQUENCE [LARGE SCALE GENOMIC DNA]</scope>
</reference>